<dbReference type="EMBL" id="RJUG01000002">
    <property type="protein sequence ID" value="ROI09771.1"/>
    <property type="molecule type" value="Genomic_DNA"/>
</dbReference>
<name>A0A3N0WYM6_9FLAO</name>
<sequence>MATLQDLKELFAERKPHQIAIEISGFTGFRTTVIDELTNDEINRLYALHTPMLKDVEAEYQAFKYELVSKAWKSKILAAAEKAGFKEPQSFHSFNNWMLTRSKFKKALNAHNIEELKELHRQIQAAISNNTRTARKPLTKAWWNHSEKLKNLN</sequence>
<evidence type="ECO:0000313" key="2">
    <source>
        <dbReference type="Proteomes" id="UP000270224"/>
    </source>
</evidence>
<reference evidence="2" key="1">
    <citation type="submission" date="2018-11" db="EMBL/GenBank/DDBJ databases">
        <title>Proposal to divide the Flavobacteriaceae and reorganize its genera based on Amino Acid Identity values calculated from whole genome sequences.</title>
        <authorList>
            <person name="Nicholson A.C."/>
            <person name="Gulvik C.A."/>
            <person name="Whitney A.M."/>
            <person name="Humrighouse B.W."/>
            <person name="Bell M."/>
            <person name="Holmes B."/>
            <person name="Steigerwalt A."/>
            <person name="Villarma A."/>
            <person name="Sheth M."/>
            <person name="Batra D."/>
            <person name="Pryor J."/>
            <person name="Bernardet J.-F."/>
            <person name="Hugo C."/>
            <person name="Kampfer P."/>
            <person name="Newman J."/>
            <person name="Mcquiston J.R."/>
        </authorList>
    </citation>
    <scope>NUCLEOTIDE SEQUENCE [LARGE SCALE GENOMIC DNA]</scope>
    <source>
        <strain evidence="2">H3056</strain>
    </source>
</reference>
<proteinExistence type="predicted"/>
<evidence type="ECO:0000313" key="1">
    <source>
        <dbReference type="EMBL" id="ROI09771.1"/>
    </source>
</evidence>
<accession>A0A3N0WYM6</accession>
<dbReference type="Proteomes" id="UP000270224">
    <property type="component" value="Unassembled WGS sequence"/>
</dbReference>
<organism evidence="1 2">
    <name type="scientific">Kaistella daneshvariae</name>
    <dbReference type="NCBI Taxonomy" id="2487074"/>
    <lineage>
        <taxon>Bacteria</taxon>
        <taxon>Pseudomonadati</taxon>
        <taxon>Bacteroidota</taxon>
        <taxon>Flavobacteriia</taxon>
        <taxon>Flavobacteriales</taxon>
        <taxon>Weeksellaceae</taxon>
        <taxon>Chryseobacterium group</taxon>
        <taxon>Kaistella</taxon>
    </lineage>
</organism>
<dbReference type="OrthoDB" id="1451383at2"/>
<reference evidence="2" key="2">
    <citation type="submission" date="2018-11" db="EMBL/GenBank/DDBJ databases">
        <title>Proposal to divide the Flavobacteriaceae and reorganize its genera based on Amino Acid Identity values calculated from whole genome sequences.</title>
        <authorList>
            <person name="Nicholson A.C."/>
            <person name="Gulvik C.A."/>
            <person name="Whitney A.M."/>
            <person name="Humrighouse B.W."/>
            <person name="Bell M."/>
            <person name="Holmens B."/>
            <person name="Steigerwalt A."/>
            <person name="Villarma A."/>
            <person name="Sheth M."/>
            <person name="Batra D."/>
            <person name="Pryor J."/>
            <person name="Bernardet J.-F."/>
            <person name="Hugo C."/>
            <person name="Kampfer P."/>
            <person name="Newman J."/>
            <person name="Mcquiston J.R."/>
        </authorList>
    </citation>
    <scope>NUCLEOTIDE SEQUENCE [LARGE SCALE GENOMIC DNA]</scope>
    <source>
        <strain evidence="2">H3056</strain>
    </source>
</reference>
<protein>
    <submittedName>
        <fullName evidence="1">Uncharacterized protein</fullName>
    </submittedName>
</protein>
<gene>
    <name evidence="1" type="ORF">EGI11_03165</name>
</gene>
<dbReference type="AlphaFoldDB" id="A0A3N0WYM6"/>
<dbReference type="RefSeq" id="WP_123265024.1">
    <property type="nucleotide sequence ID" value="NZ_RJUG01000002.1"/>
</dbReference>
<comment type="caution">
    <text evidence="1">The sequence shown here is derived from an EMBL/GenBank/DDBJ whole genome shotgun (WGS) entry which is preliminary data.</text>
</comment>